<name>A0A7M2Z0G6_9ACTN</name>
<reference evidence="3" key="2">
    <citation type="journal article" date="2019" name="MicrobiologyOpen">
        <title>High-quality draft genome sequence of Gaiella occulta isolated from a 150 meter deep mineral water borehole and comparison with the genome sequences of other deep-branching lineages of the phylum Actinobacteria.</title>
        <authorList>
            <person name="Severino R."/>
            <person name="Froufe H.J.C."/>
            <person name="Barroso C."/>
            <person name="Albuquerque L."/>
            <person name="Lobo-da-Cunha A."/>
            <person name="da Costa M.S."/>
            <person name="Egas C."/>
        </authorList>
    </citation>
    <scope>NUCLEOTIDE SEQUENCE [LARGE SCALE GENOMIC DNA]</scope>
    <source>
        <strain evidence="3">F2-233</strain>
    </source>
</reference>
<dbReference type="Proteomes" id="UP000254134">
    <property type="component" value="Unassembled WGS sequence"/>
</dbReference>
<gene>
    <name evidence="2" type="ORF">Gocc_0325</name>
</gene>
<organism evidence="2 3">
    <name type="scientific">Gaiella occulta</name>
    <dbReference type="NCBI Taxonomy" id="1002870"/>
    <lineage>
        <taxon>Bacteria</taxon>
        <taxon>Bacillati</taxon>
        <taxon>Actinomycetota</taxon>
        <taxon>Thermoleophilia</taxon>
        <taxon>Gaiellales</taxon>
        <taxon>Gaiellaceae</taxon>
        <taxon>Gaiella</taxon>
    </lineage>
</organism>
<keyword evidence="3" id="KW-1185">Reference proteome</keyword>
<dbReference type="EMBL" id="QQZY01000001">
    <property type="protein sequence ID" value="RDI75906.1"/>
    <property type="molecule type" value="Genomic_DNA"/>
</dbReference>
<proteinExistence type="predicted"/>
<comment type="caution">
    <text evidence="2">The sequence shown here is derived from an EMBL/GenBank/DDBJ whole genome shotgun (WGS) entry which is preliminary data.</text>
</comment>
<protein>
    <submittedName>
        <fullName evidence="2">Uncharacterized protein</fullName>
    </submittedName>
</protein>
<reference evidence="2 3" key="1">
    <citation type="submission" date="2018-07" db="EMBL/GenBank/DDBJ databases">
        <title>High-quality-draft genome sequence of Gaiella occulta.</title>
        <authorList>
            <person name="Severino R."/>
            <person name="Froufe H.J.C."/>
            <person name="Rainey F.A."/>
            <person name="Barroso C."/>
            <person name="Albuquerque L."/>
            <person name="Lobo-Da-Cunha A."/>
            <person name="Da Costa M.S."/>
            <person name="Egas C."/>
        </authorList>
    </citation>
    <scope>NUCLEOTIDE SEQUENCE [LARGE SCALE GENOMIC DNA]</scope>
    <source>
        <strain evidence="2 3">F2-233</strain>
    </source>
</reference>
<accession>A0A7M2Z0G6</accession>
<evidence type="ECO:0000313" key="3">
    <source>
        <dbReference type="Proteomes" id="UP000254134"/>
    </source>
</evidence>
<evidence type="ECO:0000256" key="1">
    <source>
        <dbReference type="SAM" id="MobiDB-lite"/>
    </source>
</evidence>
<sequence>MEISSGARPPAPASGPRGRIRATIRSVKRALAWVAGLAGIAALGRLLARRGTTSQAPAPAPAEPLAGEDDVDPAEVLRRKLAAQRSGPAEGEQAETLDERRARIHARAQETIASMRDGEDRA</sequence>
<evidence type="ECO:0000313" key="2">
    <source>
        <dbReference type="EMBL" id="RDI75906.1"/>
    </source>
</evidence>
<dbReference type="AlphaFoldDB" id="A0A7M2Z0G6"/>
<feature type="region of interest" description="Disordered" evidence="1">
    <location>
        <begin position="50"/>
        <end position="122"/>
    </location>
</feature>